<dbReference type="AlphaFoldDB" id="A0A653LCL0"/>
<evidence type="ECO:0000313" key="2">
    <source>
        <dbReference type="EMBL" id="VXA89379.1"/>
    </source>
</evidence>
<gene>
    <name evidence="2" type="ORF">AERO8C_90083</name>
</gene>
<dbReference type="InterPro" id="IPR032557">
    <property type="entry name" value="DUF4935"/>
</dbReference>
<dbReference type="RefSeq" id="WP_159158221.1">
    <property type="nucleotide sequence ID" value="NZ_LR732798.1"/>
</dbReference>
<dbReference type="Proteomes" id="UP000439123">
    <property type="component" value="Unassembled WGS sequence"/>
</dbReference>
<evidence type="ECO:0000259" key="1">
    <source>
        <dbReference type="Pfam" id="PF16289"/>
    </source>
</evidence>
<sequence>MELQTRLAFIDTSAFEKKNYQFGQYALGRLQELIEDEKIHLLITDVTRKEIDSHLKRKSEEAASMISKMQRDGMFLRNTPDLDCHGIFTKVKGEDIYTVVSKKFDDFVESGYVETINVSIVNPQLVFDAYFNNRPPFGKESKKHEFPDAFALEAIKQVSLARGNAVYIVSDDGDMKSFCEKEDNFIHLEKVDDLIDLIVRSDKAYKEPAEFADEVFEQLLEQIKVDALQAIKDGEFNYEHADPFDDIINSIEINSLNVEKKSLQNVDAEGAEYEVEFEVVVTAEYQFSDYDRSPWDPEDKQYVFILSNESIVKHKETYTAHLTLAYPDGLKANAHIEELYFQDTYFELTDGDSEIISFKELDINGE</sequence>
<name>A0A653LCL0_AERVE</name>
<proteinExistence type="predicted"/>
<dbReference type="Pfam" id="PF16289">
    <property type="entry name" value="PIN_12"/>
    <property type="match status" value="1"/>
</dbReference>
<dbReference type="EMBL" id="CABWLC010000022">
    <property type="protein sequence ID" value="VXA89379.1"/>
    <property type="molecule type" value="Genomic_DNA"/>
</dbReference>
<reference evidence="2 3" key="1">
    <citation type="submission" date="2019-10" db="EMBL/GenBank/DDBJ databases">
        <authorList>
            <person name="Karimi E."/>
        </authorList>
    </citation>
    <scope>NUCLEOTIDE SEQUENCE [LARGE SCALE GENOMIC DNA]</scope>
    <source>
        <strain evidence="2">Aeromonas sp. 8C</strain>
    </source>
</reference>
<feature type="domain" description="DUF4935" evidence="1">
    <location>
        <begin position="9"/>
        <end position="175"/>
    </location>
</feature>
<evidence type="ECO:0000313" key="3">
    <source>
        <dbReference type="Proteomes" id="UP000439123"/>
    </source>
</evidence>
<accession>A0A653LCL0</accession>
<organism evidence="2 3">
    <name type="scientific">Aeromonas veronii</name>
    <dbReference type="NCBI Taxonomy" id="654"/>
    <lineage>
        <taxon>Bacteria</taxon>
        <taxon>Pseudomonadati</taxon>
        <taxon>Pseudomonadota</taxon>
        <taxon>Gammaproteobacteria</taxon>
        <taxon>Aeromonadales</taxon>
        <taxon>Aeromonadaceae</taxon>
        <taxon>Aeromonas</taxon>
    </lineage>
</organism>
<protein>
    <recommendedName>
        <fullName evidence="1">DUF4935 domain-containing protein</fullName>
    </recommendedName>
</protein>